<evidence type="ECO:0000256" key="5">
    <source>
        <dbReference type="ARBA" id="ARBA00022842"/>
    </source>
</evidence>
<keyword evidence="9" id="KW-1185">Reference proteome</keyword>
<evidence type="ECO:0000256" key="4">
    <source>
        <dbReference type="ARBA" id="ARBA00022723"/>
    </source>
</evidence>
<dbReference type="CDD" id="cd00685">
    <property type="entry name" value="Trans_IPPS_HT"/>
    <property type="match status" value="1"/>
</dbReference>
<dbReference type="InterPro" id="IPR033749">
    <property type="entry name" value="Polyprenyl_synt_CS"/>
</dbReference>
<dbReference type="SUPFAM" id="SSF48576">
    <property type="entry name" value="Terpenoid synthases"/>
    <property type="match status" value="1"/>
</dbReference>
<organism evidence="8 9">
    <name type="scientific">Anaerococcus murdochii</name>
    <dbReference type="NCBI Taxonomy" id="411577"/>
    <lineage>
        <taxon>Bacteria</taxon>
        <taxon>Bacillati</taxon>
        <taxon>Bacillota</taxon>
        <taxon>Tissierellia</taxon>
        <taxon>Tissierellales</taxon>
        <taxon>Peptoniphilaceae</taxon>
        <taxon>Anaerococcus</taxon>
    </lineage>
</organism>
<comment type="caution">
    <text evidence="8">The sequence shown here is derived from an EMBL/GenBank/DDBJ whole genome shotgun (WGS) entry which is preliminary data.</text>
</comment>
<proteinExistence type="inferred from homology"/>
<keyword evidence="6" id="KW-0414">Isoprene biosynthesis</keyword>
<evidence type="ECO:0000256" key="6">
    <source>
        <dbReference type="ARBA" id="ARBA00023229"/>
    </source>
</evidence>
<dbReference type="PANTHER" id="PTHR43281">
    <property type="entry name" value="FARNESYL DIPHOSPHATE SYNTHASE"/>
    <property type="match status" value="1"/>
</dbReference>
<evidence type="ECO:0000313" key="9">
    <source>
        <dbReference type="Proteomes" id="UP000734271"/>
    </source>
</evidence>
<dbReference type="PANTHER" id="PTHR43281:SF1">
    <property type="entry name" value="FARNESYL DIPHOSPHATE SYNTHASE"/>
    <property type="match status" value="1"/>
</dbReference>
<protein>
    <submittedName>
        <fullName evidence="8">Polyprenyl synthetase family protein</fullName>
    </submittedName>
</protein>
<dbReference type="Gene3D" id="1.10.600.10">
    <property type="entry name" value="Farnesyl Diphosphate Synthase"/>
    <property type="match status" value="1"/>
</dbReference>
<dbReference type="RefSeq" id="WP_223420433.1">
    <property type="nucleotide sequence ID" value="NZ_JAIPME010000002.1"/>
</dbReference>
<keyword evidence="5" id="KW-0460">Magnesium</keyword>
<keyword evidence="4" id="KW-0479">Metal-binding</keyword>
<dbReference type="PROSITE" id="PS00723">
    <property type="entry name" value="POLYPRENYL_SYNTHASE_1"/>
    <property type="match status" value="1"/>
</dbReference>
<evidence type="ECO:0000256" key="2">
    <source>
        <dbReference type="ARBA" id="ARBA00006706"/>
    </source>
</evidence>
<keyword evidence="3 7" id="KW-0808">Transferase</keyword>
<comment type="cofactor">
    <cofactor evidence="1">
        <name>Mg(2+)</name>
        <dbReference type="ChEBI" id="CHEBI:18420"/>
    </cofactor>
</comment>
<dbReference type="InterPro" id="IPR008949">
    <property type="entry name" value="Isoprenoid_synthase_dom_sf"/>
</dbReference>
<name>A0ABS7T144_9FIRM</name>
<dbReference type="SFLD" id="SFLDS00005">
    <property type="entry name" value="Isoprenoid_Synthase_Type_I"/>
    <property type="match status" value="1"/>
</dbReference>
<dbReference type="Pfam" id="PF00348">
    <property type="entry name" value="polyprenyl_synt"/>
    <property type="match status" value="1"/>
</dbReference>
<dbReference type="Proteomes" id="UP000734271">
    <property type="component" value="Unassembled WGS sequence"/>
</dbReference>
<comment type="similarity">
    <text evidence="2 7">Belongs to the FPP/GGPP synthase family.</text>
</comment>
<reference evidence="8 9" key="1">
    <citation type="submission" date="2021-08" db="EMBL/GenBank/DDBJ databases">
        <title>FDA dAtabase for Regulatory Grade micrObial Sequences (FDA-ARGOS): Supporting development and validation of Infectious Disease Dx tests.</title>
        <authorList>
            <person name="Sproer C."/>
            <person name="Gronow S."/>
            <person name="Severitt S."/>
            <person name="Schroder I."/>
            <person name="Tallon L."/>
            <person name="Sadzewicz L."/>
            <person name="Zhao X."/>
            <person name="Boylan J."/>
            <person name="Ott S."/>
            <person name="Bowen H."/>
            <person name="Vavikolanu K."/>
            <person name="Hazen T."/>
            <person name="Aluvathingal J."/>
            <person name="Nadendla S."/>
            <person name="Lowell S."/>
            <person name="Myers T."/>
            <person name="Yan Y."/>
            <person name="Sichtig H."/>
        </authorList>
    </citation>
    <scope>NUCLEOTIDE SEQUENCE [LARGE SCALE GENOMIC DNA]</scope>
    <source>
        <strain evidence="8 9">FDAARGOS_1460</strain>
    </source>
</reference>
<gene>
    <name evidence="8" type="ORF">K8P03_09405</name>
</gene>
<evidence type="ECO:0000313" key="8">
    <source>
        <dbReference type="EMBL" id="MBZ2387499.1"/>
    </source>
</evidence>
<dbReference type="EMBL" id="JAIPME010000002">
    <property type="protein sequence ID" value="MBZ2387499.1"/>
    <property type="molecule type" value="Genomic_DNA"/>
</dbReference>
<dbReference type="InterPro" id="IPR000092">
    <property type="entry name" value="Polyprenyl_synt"/>
</dbReference>
<evidence type="ECO:0000256" key="7">
    <source>
        <dbReference type="RuleBase" id="RU004466"/>
    </source>
</evidence>
<accession>A0ABS7T144</accession>
<evidence type="ECO:0000256" key="3">
    <source>
        <dbReference type="ARBA" id="ARBA00022679"/>
    </source>
</evidence>
<sequence length="276" mass="31264">MMNKEKFLKIFNEDKDIIDKEAKSYFSPDNILEEAMAYATDGGKRIRAFLYLETKKMFSQITDEDDYKLALALEFIHAYSLVHDDLPAMDNDDFRRGQPSVHKKYGEDIGILTGDALLNEAAIILFDLAKSNASFIKAGSYMLQRASRFGMIGGQVIDLRRGASYDLDYLLDVYKKKTSDLFKAACVPAGIVSGVDEETIGKIENFAENLGLAFQIQDDLLEDTYEDELNIINVMSKDEAIVLLEKVNDRAKDSIKDFQNNEVLSFLIDYLSSRSY</sequence>
<evidence type="ECO:0000256" key="1">
    <source>
        <dbReference type="ARBA" id="ARBA00001946"/>
    </source>
</evidence>